<dbReference type="Pfam" id="PF17384">
    <property type="entry name" value="DUF150_C"/>
    <property type="match status" value="1"/>
</dbReference>
<reference evidence="6 7" key="1">
    <citation type="submission" date="2019-06" db="EMBL/GenBank/DDBJ databases">
        <title>Desulfobotulus mexicanus sp. nov., a novel sulfate-reducing bacterium isolated from the sediment of an alkaline crater lake in Mexico.</title>
        <authorList>
            <person name="Hirschler-Rea A."/>
        </authorList>
    </citation>
    <scope>NUCLEOTIDE SEQUENCE [LARGE SCALE GENOMIC DNA]</scope>
    <source>
        <strain evidence="6 7">PAR22N</strain>
    </source>
</reference>
<dbReference type="GO" id="GO:0005829">
    <property type="term" value="C:cytosol"/>
    <property type="evidence" value="ECO:0007669"/>
    <property type="project" value="TreeGrafter"/>
</dbReference>
<dbReference type="Gene3D" id="2.30.30.180">
    <property type="entry name" value="Ribosome maturation factor RimP, C-terminal domain"/>
    <property type="match status" value="1"/>
</dbReference>
<keyword evidence="2 3" id="KW-0690">Ribosome biogenesis</keyword>
<evidence type="ECO:0000256" key="1">
    <source>
        <dbReference type="ARBA" id="ARBA00022490"/>
    </source>
</evidence>
<dbReference type="GO" id="GO:0006412">
    <property type="term" value="P:translation"/>
    <property type="evidence" value="ECO:0007669"/>
    <property type="project" value="TreeGrafter"/>
</dbReference>
<comment type="caution">
    <text evidence="6">The sequence shown here is derived from an EMBL/GenBank/DDBJ whole genome shotgun (WGS) entry which is preliminary data.</text>
</comment>
<comment type="function">
    <text evidence="3">Required for maturation of 30S ribosomal subunits.</text>
</comment>
<organism evidence="6 7">
    <name type="scientific">Desulfobotulus mexicanus</name>
    <dbReference type="NCBI Taxonomy" id="2586642"/>
    <lineage>
        <taxon>Bacteria</taxon>
        <taxon>Pseudomonadati</taxon>
        <taxon>Thermodesulfobacteriota</taxon>
        <taxon>Desulfobacteria</taxon>
        <taxon>Desulfobacterales</taxon>
        <taxon>Desulfobacteraceae</taxon>
        <taxon>Desulfobotulus</taxon>
    </lineage>
</organism>
<dbReference type="OrthoDB" id="9805006at2"/>
<sequence length="167" mass="18953">MEFRSSFCFGGTRLHTENKTLIHRIHDLAQPLLESQGLELVLADLVTEDGHRILRLLLDKSGGITLDDCARFAKEFGYLLDIHINIPGQYSLEVSSPGINRPLVQPRDFERFAGETIKLRTHTNIDGQRNFRGELLGITEDQVNIKLAEKTVAIPYMEIHSARLCRD</sequence>
<dbReference type="AlphaFoldDB" id="A0A5Q4VEW9"/>
<comment type="subcellular location">
    <subcellularLocation>
        <location evidence="3">Cytoplasm</location>
    </subcellularLocation>
</comment>
<dbReference type="Gene3D" id="3.30.300.70">
    <property type="entry name" value="RimP-like superfamily, N-terminal"/>
    <property type="match status" value="1"/>
</dbReference>
<accession>A0A5Q4VEW9</accession>
<evidence type="ECO:0000256" key="2">
    <source>
        <dbReference type="ARBA" id="ARBA00022517"/>
    </source>
</evidence>
<dbReference type="HAMAP" id="MF_01077">
    <property type="entry name" value="RimP"/>
    <property type="match status" value="1"/>
</dbReference>
<feature type="domain" description="Ribosome maturation factor RimP C-terminal" evidence="5">
    <location>
        <begin position="103"/>
        <end position="164"/>
    </location>
</feature>
<dbReference type="Pfam" id="PF02576">
    <property type="entry name" value="RimP_N"/>
    <property type="match status" value="1"/>
</dbReference>
<evidence type="ECO:0000256" key="3">
    <source>
        <dbReference type="HAMAP-Rule" id="MF_01077"/>
    </source>
</evidence>
<feature type="domain" description="Ribosome maturation factor RimP N-terminal" evidence="4">
    <location>
        <begin position="29"/>
        <end position="99"/>
    </location>
</feature>
<dbReference type="SUPFAM" id="SSF74942">
    <property type="entry name" value="YhbC-like, C-terminal domain"/>
    <property type="match status" value="1"/>
</dbReference>
<dbReference type="InterPro" id="IPR003728">
    <property type="entry name" value="Ribosome_maturation_RimP"/>
</dbReference>
<proteinExistence type="inferred from homology"/>
<evidence type="ECO:0000259" key="4">
    <source>
        <dbReference type="Pfam" id="PF02576"/>
    </source>
</evidence>
<dbReference type="Proteomes" id="UP000321899">
    <property type="component" value="Unassembled WGS sequence"/>
</dbReference>
<dbReference type="InterPro" id="IPR035956">
    <property type="entry name" value="RimP_N_sf"/>
</dbReference>
<keyword evidence="7" id="KW-1185">Reference proteome</keyword>
<dbReference type="PANTHER" id="PTHR33867:SF1">
    <property type="entry name" value="RIBOSOME MATURATION FACTOR RIMP"/>
    <property type="match status" value="1"/>
</dbReference>
<name>A0A5Q4VEW9_9BACT</name>
<dbReference type="SUPFAM" id="SSF75420">
    <property type="entry name" value="YhbC-like, N-terminal domain"/>
    <property type="match status" value="1"/>
</dbReference>
<protein>
    <recommendedName>
        <fullName evidence="3">Ribosome maturation factor RimP</fullName>
    </recommendedName>
</protein>
<gene>
    <name evidence="3" type="primary">rimP</name>
    <name evidence="6" type="ORF">FIM25_08165</name>
</gene>
<dbReference type="InterPro" id="IPR028989">
    <property type="entry name" value="RimP_N"/>
</dbReference>
<dbReference type="PANTHER" id="PTHR33867">
    <property type="entry name" value="RIBOSOME MATURATION FACTOR RIMP"/>
    <property type="match status" value="1"/>
</dbReference>
<dbReference type="EMBL" id="VDMB01000008">
    <property type="protein sequence ID" value="TYT74812.1"/>
    <property type="molecule type" value="Genomic_DNA"/>
</dbReference>
<evidence type="ECO:0000313" key="6">
    <source>
        <dbReference type="EMBL" id="TYT74812.1"/>
    </source>
</evidence>
<evidence type="ECO:0000313" key="7">
    <source>
        <dbReference type="Proteomes" id="UP000321899"/>
    </source>
</evidence>
<dbReference type="InterPro" id="IPR036847">
    <property type="entry name" value="RimP_C_sf"/>
</dbReference>
<evidence type="ECO:0000259" key="5">
    <source>
        <dbReference type="Pfam" id="PF17384"/>
    </source>
</evidence>
<dbReference type="InterPro" id="IPR028998">
    <property type="entry name" value="RimP_C"/>
</dbReference>
<keyword evidence="1 3" id="KW-0963">Cytoplasm</keyword>
<dbReference type="CDD" id="cd01734">
    <property type="entry name" value="YlxS_C"/>
    <property type="match status" value="1"/>
</dbReference>
<comment type="similarity">
    <text evidence="3">Belongs to the RimP family.</text>
</comment>
<dbReference type="GO" id="GO:0000028">
    <property type="term" value="P:ribosomal small subunit assembly"/>
    <property type="evidence" value="ECO:0007669"/>
    <property type="project" value="TreeGrafter"/>
</dbReference>